<feature type="compositionally biased region" description="Acidic residues" evidence="1">
    <location>
        <begin position="447"/>
        <end position="465"/>
    </location>
</feature>
<protein>
    <recommendedName>
        <fullName evidence="4">HNH nuclease domain-containing protein</fullName>
    </recommendedName>
</protein>
<sequence length="465" mass="52081">MSARNLTKTFRHPGFQLGRGNVFADEATGERIYEALVGPLDNELSGHAAKKHCATALKGLFTILDGKKDLFRALRDTELFWRAVAVHWDGLQQDTLSPGDVQLVAHTYVDGRRAVTASAKQSKSGRNTKDDMDLADAVDAWIEVVDEVQALGPQPSFTVAIRQHPVTVAAQQLDDLDLSAGARLRDNIESLPFDGRIKKKDIPGIPNSLTYPQDVKLFLCWSALARYDPAEHKFAVFMAPIAFMDKADRKDNYVATGSLSKRMATIGEFFDYALDMMNNQGREMNDRCVRHGLGLALRRTPKRDTRVPGYQVILYDPEHADLAKQPRKPSTKDKDHDELVLNLHEWREEVELIAESKLKVGKGRNNKKSQFAELWCGGKKPVTLQKEYGIAPGDSVSHVAAWVFDSVVGGRFPTPKASIVELEDHWGYEFIDTLHGPDAVQKKAREDESEVDDNEEEVEEEEESE</sequence>
<gene>
    <name evidence="2" type="ORF">PG991_003479</name>
</gene>
<organism evidence="2 3">
    <name type="scientific">Apiospora marii</name>
    <dbReference type="NCBI Taxonomy" id="335849"/>
    <lineage>
        <taxon>Eukaryota</taxon>
        <taxon>Fungi</taxon>
        <taxon>Dikarya</taxon>
        <taxon>Ascomycota</taxon>
        <taxon>Pezizomycotina</taxon>
        <taxon>Sordariomycetes</taxon>
        <taxon>Xylariomycetidae</taxon>
        <taxon>Amphisphaeriales</taxon>
        <taxon>Apiosporaceae</taxon>
        <taxon>Apiospora</taxon>
    </lineage>
</organism>
<dbReference type="Proteomes" id="UP001396898">
    <property type="component" value="Unassembled WGS sequence"/>
</dbReference>
<keyword evidence="3" id="KW-1185">Reference proteome</keyword>
<evidence type="ECO:0000313" key="3">
    <source>
        <dbReference type="Proteomes" id="UP001396898"/>
    </source>
</evidence>
<comment type="caution">
    <text evidence="2">The sequence shown here is derived from an EMBL/GenBank/DDBJ whole genome shotgun (WGS) entry which is preliminary data.</text>
</comment>
<reference evidence="2 3" key="1">
    <citation type="submission" date="2023-01" db="EMBL/GenBank/DDBJ databases">
        <title>Analysis of 21 Apiospora genomes using comparative genomics revels a genus with tremendous synthesis potential of carbohydrate active enzymes and secondary metabolites.</title>
        <authorList>
            <person name="Sorensen T."/>
        </authorList>
    </citation>
    <scope>NUCLEOTIDE SEQUENCE [LARGE SCALE GENOMIC DNA]</scope>
    <source>
        <strain evidence="2 3">CBS 20057</strain>
    </source>
</reference>
<dbReference type="EMBL" id="JAQQWI010000007">
    <property type="protein sequence ID" value="KAK8026423.1"/>
    <property type="molecule type" value="Genomic_DNA"/>
</dbReference>
<evidence type="ECO:0000313" key="2">
    <source>
        <dbReference type="EMBL" id="KAK8026423.1"/>
    </source>
</evidence>
<proteinExistence type="predicted"/>
<evidence type="ECO:0008006" key="4">
    <source>
        <dbReference type="Google" id="ProtNLM"/>
    </source>
</evidence>
<accession>A0ABR1S3J9</accession>
<feature type="region of interest" description="Disordered" evidence="1">
    <location>
        <begin position="437"/>
        <end position="465"/>
    </location>
</feature>
<evidence type="ECO:0000256" key="1">
    <source>
        <dbReference type="SAM" id="MobiDB-lite"/>
    </source>
</evidence>
<name>A0ABR1S3J9_9PEZI</name>